<keyword evidence="2 3" id="KW-0732">Signal</keyword>
<dbReference type="GO" id="GO:0016788">
    <property type="term" value="F:hydrolase activity, acting on ester bonds"/>
    <property type="evidence" value="ECO:0007669"/>
    <property type="project" value="InterPro"/>
</dbReference>
<feature type="chain" id="PRO_5003122679" description="SGNH hydrolase-type esterase domain-containing protein" evidence="3">
    <location>
        <begin position="21"/>
        <end position="379"/>
    </location>
</feature>
<organism evidence="5">
    <name type="scientific">Selaginella moellendorffii</name>
    <name type="common">Spikemoss</name>
    <dbReference type="NCBI Taxonomy" id="88036"/>
    <lineage>
        <taxon>Eukaryota</taxon>
        <taxon>Viridiplantae</taxon>
        <taxon>Streptophyta</taxon>
        <taxon>Embryophyta</taxon>
        <taxon>Tracheophyta</taxon>
        <taxon>Lycopodiopsida</taxon>
        <taxon>Selaginellales</taxon>
        <taxon>Selaginellaceae</taxon>
        <taxon>Selaginella</taxon>
    </lineage>
</organism>
<dbReference type="KEGG" id="smo:SELMODRAFT_421623"/>
<dbReference type="EMBL" id="GL377617">
    <property type="protein sequence ID" value="EFJ16899.1"/>
    <property type="molecule type" value="Genomic_DNA"/>
</dbReference>
<accession>D8SFU7</accession>
<dbReference type="InterPro" id="IPR036514">
    <property type="entry name" value="SGNH_hydro_sf"/>
</dbReference>
<proteinExistence type="inferred from homology"/>
<dbReference type="InterPro" id="IPR044552">
    <property type="entry name" value="GLIP1-5/GLL25"/>
</dbReference>
<dbReference type="eggNOG" id="ENOG502RBN6">
    <property type="taxonomic scope" value="Eukaryota"/>
</dbReference>
<keyword evidence="5" id="KW-1185">Reference proteome</keyword>
<name>D8SFU7_SELML</name>
<dbReference type="SUPFAM" id="SSF52266">
    <property type="entry name" value="SGNH hydrolase"/>
    <property type="match status" value="1"/>
</dbReference>
<evidence type="ECO:0000256" key="3">
    <source>
        <dbReference type="SAM" id="SignalP"/>
    </source>
</evidence>
<dbReference type="CDD" id="cd01837">
    <property type="entry name" value="SGNH_plant_lipase_like"/>
    <property type="match status" value="1"/>
</dbReference>
<dbReference type="InterPro" id="IPR035669">
    <property type="entry name" value="SGNH_plant_lipase-like"/>
</dbReference>
<dbReference type="HOGENOM" id="CLU_015101_0_2_1"/>
<evidence type="ECO:0000256" key="1">
    <source>
        <dbReference type="ARBA" id="ARBA00008668"/>
    </source>
</evidence>
<protein>
    <recommendedName>
        <fullName evidence="6">SGNH hydrolase-type esterase domain-containing protein</fullName>
    </recommendedName>
</protein>
<dbReference type="Proteomes" id="UP000001514">
    <property type="component" value="Unassembled WGS sequence"/>
</dbReference>
<dbReference type="Gramene" id="EFJ16899">
    <property type="protein sequence ID" value="EFJ16899"/>
    <property type="gene ID" value="SELMODRAFT_421623"/>
</dbReference>
<sequence length="379" mass="41887">MEALRVLTIVFLACISISQAVTPPSTNPQVQGLFVFGDSALDGGENTYIPGSKIVSAVPPYGKTYFSKPTGRWTDGRTIADFLAQALGLPLLPPFLEPGANFLSGVNFASAGAGLLDETNAHHGVISMNQQLRQFRNVTNEYRKEKGVEFTNHLLKNSVALFSMGANDIANALPSPYLFQQMIQAYSSAIQEIYSYGIKHIIILLVPPIGCTPNLRALSAQSRNTNLTPEGCTGIINILVDAYNTQLQNLAIKLHHDFRELNIATLNPSPVIMNVLRNPQKYGFKEAEKACCGGGPFNAAEFCGDADKHDWKPDHKNKYAKFVCDNPKDYLYFDSNHFTEAGYWFVMKNFWYGSYNIARPSSLNFFFAGFNVPNPPPRP</sequence>
<reference evidence="4 5" key="1">
    <citation type="journal article" date="2011" name="Science">
        <title>The Selaginella genome identifies genetic changes associated with the evolution of vascular plants.</title>
        <authorList>
            <person name="Banks J.A."/>
            <person name="Nishiyama T."/>
            <person name="Hasebe M."/>
            <person name="Bowman J.L."/>
            <person name="Gribskov M."/>
            <person name="dePamphilis C."/>
            <person name="Albert V.A."/>
            <person name="Aono N."/>
            <person name="Aoyama T."/>
            <person name="Ambrose B.A."/>
            <person name="Ashton N.W."/>
            <person name="Axtell M.J."/>
            <person name="Barker E."/>
            <person name="Barker M.S."/>
            <person name="Bennetzen J.L."/>
            <person name="Bonawitz N.D."/>
            <person name="Chapple C."/>
            <person name="Cheng C."/>
            <person name="Correa L.G."/>
            <person name="Dacre M."/>
            <person name="DeBarry J."/>
            <person name="Dreyer I."/>
            <person name="Elias M."/>
            <person name="Engstrom E.M."/>
            <person name="Estelle M."/>
            <person name="Feng L."/>
            <person name="Finet C."/>
            <person name="Floyd S.K."/>
            <person name="Frommer W.B."/>
            <person name="Fujita T."/>
            <person name="Gramzow L."/>
            <person name="Gutensohn M."/>
            <person name="Harholt J."/>
            <person name="Hattori M."/>
            <person name="Heyl A."/>
            <person name="Hirai T."/>
            <person name="Hiwatashi Y."/>
            <person name="Ishikawa M."/>
            <person name="Iwata M."/>
            <person name="Karol K.G."/>
            <person name="Koehler B."/>
            <person name="Kolukisaoglu U."/>
            <person name="Kubo M."/>
            <person name="Kurata T."/>
            <person name="Lalonde S."/>
            <person name="Li K."/>
            <person name="Li Y."/>
            <person name="Litt A."/>
            <person name="Lyons E."/>
            <person name="Manning G."/>
            <person name="Maruyama T."/>
            <person name="Michael T.P."/>
            <person name="Mikami K."/>
            <person name="Miyazaki S."/>
            <person name="Morinaga S."/>
            <person name="Murata T."/>
            <person name="Mueller-Roeber B."/>
            <person name="Nelson D.R."/>
            <person name="Obara M."/>
            <person name="Oguri Y."/>
            <person name="Olmstead R.G."/>
            <person name="Onodera N."/>
            <person name="Petersen B.L."/>
            <person name="Pils B."/>
            <person name="Prigge M."/>
            <person name="Rensing S.A."/>
            <person name="Riano-Pachon D.M."/>
            <person name="Roberts A.W."/>
            <person name="Sato Y."/>
            <person name="Scheller H.V."/>
            <person name="Schulz B."/>
            <person name="Schulz C."/>
            <person name="Shakirov E.V."/>
            <person name="Shibagaki N."/>
            <person name="Shinohara N."/>
            <person name="Shippen D.E."/>
            <person name="Soerensen I."/>
            <person name="Sotooka R."/>
            <person name="Sugimoto N."/>
            <person name="Sugita M."/>
            <person name="Sumikawa N."/>
            <person name="Tanurdzic M."/>
            <person name="Theissen G."/>
            <person name="Ulvskov P."/>
            <person name="Wakazuki S."/>
            <person name="Weng J.K."/>
            <person name="Willats W.W."/>
            <person name="Wipf D."/>
            <person name="Wolf P.G."/>
            <person name="Yang L."/>
            <person name="Zimmer A.D."/>
            <person name="Zhu Q."/>
            <person name="Mitros T."/>
            <person name="Hellsten U."/>
            <person name="Loque D."/>
            <person name="Otillar R."/>
            <person name="Salamov A."/>
            <person name="Schmutz J."/>
            <person name="Shapiro H."/>
            <person name="Lindquist E."/>
            <person name="Lucas S."/>
            <person name="Rokhsar D."/>
            <person name="Grigoriev I.V."/>
        </authorList>
    </citation>
    <scope>NUCLEOTIDE SEQUENCE [LARGE SCALE GENOMIC DNA]</scope>
</reference>
<dbReference type="PANTHER" id="PTHR45966">
    <property type="entry name" value="GDSL-LIKE LIPASE/ACYLHYDROLASE"/>
    <property type="match status" value="1"/>
</dbReference>
<dbReference type="AlphaFoldDB" id="D8SFU7"/>
<evidence type="ECO:0008006" key="6">
    <source>
        <dbReference type="Google" id="ProtNLM"/>
    </source>
</evidence>
<gene>
    <name evidence="4" type="ORF">SELMODRAFT_421623</name>
</gene>
<dbReference type="PANTHER" id="PTHR45966:SF37">
    <property type="entry name" value="GDSL ESTERASE_LIPASE"/>
    <property type="match status" value="1"/>
</dbReference>
<comment type="similarity">
    <text evidence="1">Belongs to the 'GDSL' lipolytic enzyme family.</text>
</comment>
<evidence type="ECO:0000313" key="4">
    <source>
        <dbReference type="EMBL" id="EFJ16899.1"/>
    </source>
</evidence>
<feature type="signal peptide" evidence="3">
    <location>
        <begin position="1"/>
        <end position="20"/>
    </location>
</feature>
<evidence type="ECO:0000313" key="5">
    <source>
        <dbReference type="Proteomes" id="UP000001514"/>
    </source>
</evidence>
<dbReference type="InParanoid" id="D8SFU7"/>
<dbReference type="Pfam" id="PF00657">
    <property type="entry name" value="Lipase_GDSL"/>
    <property type="match status" value="1"/>
</dbReference>
<dbReference type="Gene3D" id="3.40.50.1110">
    <property type="entry name" value="SGNH hydrolase"/>
    <property type="match status" value="1"/>
</dbReference>
<dbReference type="InterPro" id="IPR001087">
    <property type="entry name" value="GDSL"/>
</dbReference>
<evidence type="ECO:0000256" key="2">
    <source>
        <dbReference type="ARBA" id="ARBA00022729"/>
    </source>
</evidence>
<dbReference type="OMA" id="EESKMAC"/>